<accession>A0A7U9THY7</accession>
<dbReference type="Proteomes" id="UP000620133">
    <property type="component" value="Chromosome"/>
</dbReference>
<dbReference type="EMBL" id="AP024412">
    <property type="protein sequence ID" value="BCR36861.1"/>
    <property type="molecule type" value="Genomic_DNA"/>
</dbReference>
<evidence type="ECO:0000313" key="2">
    <source>
        <dbReference type="Proteomes" id="UP000620133"/>
    </source>
</evidence>
<dbReference type="AlphaFoldDB" id="A0A7U9THY7"/>
<sequence>MKLVNRIMFGLIITVGLMLVYSITDEYYRSREIVDIAAEKLENQEYQDLISAAYYDETPVFEQTVTQNDKEFLVLIYQAAHITDTTNGLLVLEGFQLLVVQKSGEMLPEYFDVLVSADSDVEVSYTGFNLYNLGLYSAFDPDTQGSLFLRNYFEKDDVFQTITHITFSKDEVEIFDIEVELTESLYTLKTPLDNYINEYDEVPLTDIDGVSYNAPIIINVRDKVTRNVVIYLVVVLTSYYLLFIRQRKTLGRDKMSEGLKKDVDKLNNAKDSDISA</sequence>
<organism evidence="1 2">
    <name type="scientific">Mariniplasma anaerobium</name>
    <dbReference type="NCBI Taxonomy" id="2735436"/>
    <lineage>
        <taxon>Bacteria</taxon>
        <taxon>Bacillati</taxon>
        <taxon>Mycoplasmatota</taxon>
        <taxon>Mollicutes</taxon>
        <taxon>Acholeplasmatales</taxon>
        <taxon>Acholeplasmataceae</taxon>
        <taxon>Mariniplasma</taxon>
    </lineage>
</organism>
<keyword evidence="2" id="KW-1185">Reference proteome</keyword>
<dbReference type="KEGG" id="manr:MPAN_017540"/>
<reference evidence="1" key="1">
    <citation type="submission" date="2021-01" db="EMBL/GenBank/DDBJ databases">
        <title>Draft genome sequence of Acholeplasmataceae bacterium strain Mahy22.</title>
        <authorList>
            <person name="Watanabe M."/>
            <person name="Kojima H."/>
            <person name="Fukui M."/>
        </authorList>
    </citation>
    <scope>NUCLEOTIDE SEQUENCE</scope>
    <source>
        <strain evidence="1">Mahy22</strain>
    </source>
</reference>
<gene>
    <name evidence="1" type="ORF">MPAN_017540</name>
</gene>
<evidence type="ECO:0000313" key="1">
    <source>
        <dbReference type="EMBL" id="BCR36861.1"/>
    </source>
</evidence>
<name>A0A7U9THY7_9MOLU</name>
<proteinExistence type="predicted"/>
<protein>
    <submittedName>
        <fullName evidence="1">Uncharacterized protein</fullName>
    </submittedName>
</protein>
<dbReference type="RefSeq" id="WP_176239503.1">
    <property type="nucleotide sequence ID" value="NZ_AP024412.1"/>
</dbReference>